<proteinExistence type="predicted"/>
<dbReference type="InterPro" id="IPR053098">
    <property type="entry name" value="Petuviruses_polyprotein"/>
</dbReference>
<accession>A0AAE0E2H0</accession>
<dbReference type="PANTHER" id="PTHR48435:SF1">
    <property type="entry name" value="POLYPROTEIN"/>
    <property type="match status" value="1"/>
</dbReference>
<feature type="region of interest" description="Disordered" evidence="1">
    <location>
        <begin position="49"/>
        <end position="92"/>
    </location>
</feature>
<feature type="region of interest" description="Disordered" evidence="1">
    <location>
        <begin position="105"/>
        <end position="168"/>
    </location>
</feature>
<comment type="caution">
    <text evidence="2">The sequence shown here is derived from an EMBL/GenBank/DDBJ whole genome shotgun (WGS) entry which is preliminary data.</text>
</comment>
<dbReference type="AlphaFoldDB" id="A0AAE0E2H0"/>
<evidence type="ECO:0000313" key="3">
    <source>
        <dbReference type="Proteomes" id="UP001281410"/>
    </source>
</evidence>
<feature type="compositionally biased region" description="Basic residues" evidence="1">
    <location>
        <begin position="114"/>
        <end position="128"/>
    </location>
</feature>
<gene>
    <name evidence="2" type="ORF">Dsin_023827</name>
</gene>
<feature type="compositionally biased region" description="Basic and acidic residues" evidence="1">
    <location>
        <begin position="49"/>
        <end position="58"/>
    </location>
</feature>
<evidence type="ECO:0000256" key="1">
    <source>
        <dbReference type="SAM" id="MobiDB-lite"/>
    </source>
</evidence>
<dbReference type="PANTHER" id="PTHR48435">
    <property type="entry name" value="POLYPROTEIN"/>
    <property type="match status" value="1"/>
</dbReference>
<sequence>MDSTFRKMFSDTQSKIAKLDADLHQYINLGYHGSEFNRKESEIRPLKAELDQMKRDQAYSKLSPFQPKVSHSHSMRFPSSPPSSPTQSLDDSHYFKSMGELFRKYPPLDTTPKATHRSSKASSSRKGKGPASSPSQYKPALYTSFQKKTTSSDESSLTSTSSTKTNSSTVSLFHYPSTLEGPDPTQAFMASRAEPSTRTYKFPKEGSTGPTPIVEEPSEAALDQPNQVPKSRPINGPWFQLDDSSLDSWRKKISEMSAWLDLQMAKSQQPFEAILREFVSRFTGSLGDWYQALGEYRLLQFVRSQSTSHAMGILFREFLGDPDQYYKQARQEYFDMRCCSLKKKDVEFHYKRMSDRYHIFGGINDQSLKHVCVNSLPLELQEDLQRRIDTSGKSFQEITLGENHMFTLGALDKLCATQKIFSKMIREGKRYEAQCKQSSLHIKCKDKEQCFC</sequence>
<protein>
    <submittedName>
        <fullName evidence="2">Uncharacterized protein</fullName>
    </submittedName>
</protein>
<feature type="compositionally biased region" description="Low complexity" evidence="1">
    <location>
        <begin position="152"/>
        <end position="168"/>
    </location>
</feature>
<keyword evidence="3" id="KW-1185">Reference proteome</keyword>
<dbReference type="Proteomes" id="UP001281410">
    <property type="component" value="Unassembled WGS sequence"/>
</dbReference>
<reference evidence="2" key="1">
    <citation type="journal article" date="2023" name="Plant J.">
        <title>Genome sequences and population genomics provide insights into the demographic history, inbreeding, and mutation load of two 'living fossil' tree species of Dipteronia.</title>
        <authorList>
            <person name="Feng Y."/>
            <person name="Comes H.P."/>
            <person name="Chen J."/>
            <person name="Zhu S."/>
            <person name="Lu R."/>
            <person name="Zhang X."/>
            <person name="Li P."/>
            <person name="Qiu J."/>
            <person name="Olsen K.M."/>
            <person name="Qiu Y."/>
        </authorList>
    </citation>
    <scope>NUCLEOTIDE SEQUENCE</scope>
    <source>
        <strain evidence="2">NBL</strain>
    </source>
</reference>
<organism evidence="2 3">
    <name type="scientific">Dipteronia sinensis</name>
    <dbReference type="NCBI Taxonomy" id="43782"/>
    <lineage>
        <taxon>Eukaryota</taxon>
        <taxon>Viridiplantae</taxon>
        <taxon>Streptophyta</taxon>
        <taxon>Embryophyta</taxon>
        <taxon>Tracheophyta</taxon>
        <taxon>Spermatophyta</taxon>
        <taxon>Magnoliopsida</taxon>
        <taxon>eudicotyledons</taxon>
        <taxon>Gunneridae</taxon>
        <taxon>Pentapetalae</taxon>
        <taxon>rosids</taxon>
        <taxon>malvids</taxon>
        <taxon>Sapindales</taxon>
        <taxon>Sapindaceae</taxon>
        <taxon>Hippocastanoideae</taxon>
        <taxon>Acereae</taxon>
        <taxon>Dipteronia</taxon>
    </lineage>
</organism>
<name>A0AAE0E2H0_9ROSI</name>
<evidence type="ECO:0000313" key="2">
    <source>
        <dbReference type="EMBL" id="KAK3200412.1"/>
    </source>
</evidence>
<dbReference type="EMBL" id="JANJYJ010000007">
    <property type="protein sequence ID" value="KAK3200412.1"/>
    <property type="molecule type" value="Genomic_DNA"/>
</dbReference>